<reference evidence="14" key="1">
    <citation type="journal article" date="2019" name="Int. J. Syst. Evol. Microbiol.">
        <title>The Global Catalogue of Microorganisms (GCM) 10K type strain sequencing project: providing services to taxonomists for standard genome sequencing and annotation.</title>
        <authorList>
            <consortium name="The Broad Institute Genomics Platform"/>
            <consortium name="The Broad Institute Genome Sequencing Center for Infectious Disease"/>
            <person name="Wu L."/>
            <person name="Ma J."/>
        </authorList>
    </citation>
    <scope>NUCLEOTIDE SEQUENCE [LARGE SCALE GENOMIC DNA]</scope>
    <source>
        <strain evidence="14">NBRC 15640</strain>
    </source>
</reference>
<keyword evidence="4 10" id="KW-0645">Protease</keyword>
<dbReference type="PANTHER" id="PTHR24276">
    <property type="entry name" value="POLYSERASE-RELATED"/>
    <property type="match status" value="1"/>
</dbReference>
<dbReference type="InterPro" id="IPR050430">
    <property type="entry name" value="Peptidase_S1"/>
</dbReference>
<dbReference type="InterPro" id="IPR001254">
    <property type="entry name" value="Trypsin_dom"/>
</dbReference>
<feature type="chain" id="PRO_5043943974" description="Peptidase S1 domain-containing protein" evidence="11">
    <location>
        <begin position="24"/>
        <end position="330"/>
    </location>
</feature>
<comment type="caution">
    <text evidence="13">The sequence shown here is derived from an EMBL/GenBank/DDBJ whole genome shotgun (WGS) entry which is preliminary data.</text>
</comment>
<evidence type="ECO:0000313" key="13">
    <source>
        <dbReference type="EMBL" id="GLQ74302.1"/>
    </source>
</evidence>
<evidence type="ECO:0000256" key="8">
    <source>
        <dbReference type="ARBA" id="ARBA00023145"/>
    </source>
</evidence>
<organism evidence="13 14">
    <name type="scientific">Vibrio penaeicida</name>
    <dbReference type="NCBI Taxonomy" id="104609"/>
    <lineage>
        <taxon>Bacteria</taxon>
        <taxon>Pseudomonadati</taxon>
        <taxon>Pseudomonadota</taxon>
        <taxon>Gammaproteobacteria</taxon>
        <taxon>Vibrionales</taxon>
        <taxon>Vibrionaceae</taxon>
        <taxon>Vibrio</taxon>
    </lineage>
</organism>
<dbReference type="GO" id="GO:0004252">
    <property type="term" value="F:serine-type endopeptidase activity"/>
    <property type="evidence" value="ECO:0007669"/>
    <property type="project" value="InterPro"/>
</dbReference>
<dbReference type="RefSeq" id="WP_126606851.1">
    <property type="nucleotide sequence ID" value="NZ_AP025145.1"/>
</dbReference>
<keyword evidence="3" id="KW-0964">Secreted</keyword>
<dbReference type="CDD" id="cd00190">
    <property type="entry name" value="Tryp_SPc"/>
    <property type="match status" value="1"/>
</dbReference>
<evidence type="ECO:0000256" key="7">
    <source>
        <dbReference type="ARBA" id="ARBA00022825"/>
    </source>
</evidence>
<comment type="subcellular location">
    <subcellularLocation>
        <location evidence="1">Secreted</location>
    </subcellularLocation>
</comment>
<dbReference type="InterPro" id="IPR033116">
    <property type="entry name" value="TRYPSIN_SER"/>
</dbReference>
<evidence type="ECO:0000256" key="11">
    <source>
        <dbReference type="SAM" id="SignalP"/>
    </source>
</evidence>
<dbReference type="Pfam" id="PF00089">
    <property type="entry name" value="Trypsin"/>
    <property type="match status" value="1"/>
</dbReference>
<dbReference type="Gene3D" id="2.40.10.10">
    <property type="entry name" value="Trypsin-like serine proteases"/>
    <property type="match status" value="1"/>
</dbReference>
<feature type="domain" description="Peptidase S1" evidence="12">
    <location>
        <begin position="32"/>
        <end position="264"/>
    </location>
</feature>
<dbReference type="SMART" id="SM00020">
    <property type="entry name" value="Tryp_SPc"/>
    <property type="match status" value="1"/>
</dbReference>
<dbReference type="FunFam" id="2.40.10.10:FF:000146">
    <property type="entry name" value="Serine protease 53"/>
    <property type="match status" value="1"/>
</dbReference>
<dbReference type="Gene3D" id="2.10.10.20">
    <property type="entry name" value="Carbohydrate-binding module superfamily 5/12"/>
    <property type="match status" value="1"/>
</dbReference>
<dbReference type="GO" id="GO:0006508">
    <property type="term" value="P:proteolysis"/>
    <property type="evidence" value="ECO:0007669"/>
    <property type="project" value="UniProtKB-KW"/>
</dbReference>
<dbReference type="AlphaFoldDB" id="A0AAV5NUM1"/>
<dbReference type="InterPro" id="IPR009003">
    <property type="entry name" value="Peptidase_S1_PA"/>
</dbReference>
<sequence>MKVQVKLLSVLIAGAFSSAFVQADDNSVSPRIIGGSEVSHSTVPYQVALTRNRNQFCGGTLIAPNWVLTAAHCLDGVSASQMQIRIGATDLRTNQGEYHNVSRIHVHEQWSGNVTRGRDIALLRLSSSVSSQYKPAKLPTPALKAQLASPGSDVKVSGWGRYTRSSRAGSPVLKATNLPVISNAQCSNFIGHNTATGQVPSDNICGYDTRSTACHGDSGGPFVKQSGNDFYVFGAVSWGSPQCDSATAFADVTQFVPWITRKSGISPDGGTTTPPADACSGVASWELYKQYNQGDRVIANGSLFESNVSQWGVNPFSDYWGYWNLVQTCN</sequence>
<keyword evidence="6 10" id="KW-0378">Hydrolase</keyword>
<keyword evidence="5 11" id="KW-0732">Signal</keyword>
<accession>A0AAV5NUM1</accession>
<keyword evidence="8" id="KW-0865">Zymogen</keyword>
<evidence type="ECO:0000256" key="4">
    <source>
        <dbReference type="ARBA" id="ARBA00022670"/>
    </source>
</evidence>
<comment type="similarity">
    <text evidence="2">Belongs to the peptidase S1 family.</text>
</comment>
<dbReference type="EMBL" id="BSNX01000055">
    <property type="protein sequence ID" value="GLQ74302.1"/>
    <property type="molecule type" value="Genomic_DNA"/>
</dbReference>
<evidence type="ECO:0000256" key="5">
    <source>
        <dbReference type="ARBA" id="ARBA00022729"/>
    </source>
</evidence>
<evidence type="ECO:0000259" key="12">
    <source>
        <dbReference type="PROSITE" id="PS50240"/>
    </source>
</evidence>
<keyword evidence="9" id="KW-1015">Disulfide bond</keyword>
<dbReference type="PROSITE" id="PS00134">
    <property type="entry name" value="TRYPSIN_HIS"/>
    <property type="match status" value="1"/>
</dbReference>
<evidence type="ECO:0000256" key="2">
    <source>
        <dbReference type="ARBA" id="ARBA00007664"/>
    </source>
</evidence>
<dbReference type="PRINTS" id="PR00722">
    <property type="entry name" value="CHYMOTRYPSIN"/>
</dbReference>
<dbReference type="InterPro" id="IPR018114">
    <property type="entry name" value="TRYPSIN_HIS"/>
</dbReference>
<feature type="signal peptide" evidence="11">
    <location>
        <begin position="1"/>
        <end position="23"/>
    </location>
</feature>
<dbReference type="InterPro" id="IPR001314">
    <property type="entry name" value="Peptidase_S1A"/>
</dbReference>
<evidence type="ECO:0000256" key="10">
    <source>
        <dbReference type="RuleBase" id="RU363034"/>
    </source>
</evidence>
<proteinExistence type="inferred from homology"/>
<dbReference type="Proteomes" id="UP001156690">
    <property type="component" value="Unassembled WGS sequence"/>
</dbReference>
<dbReference type="PANTHER" id="PTHR24276:SF91">
    <property type="entry name" value="AT26814P-RELATED"/>
    <property type="match status" value="1"/>
</dbReference>
<name>A0AAV5NUM1_9VIBR</name>
<keyword evidence="7 10" id="KW-0720">Serine protease</keyword>
<dbReference type="GO" id="GO:0005576">
    <property type="term" value="C:extracellular region"/>
    <property type="evidence" value="ECO:0007669"/>
    <property type="project" value="UniProtKB-SubCell"/>
</dbReference>
<evidence type="ECO:0000256" key="3">
    <source>
        <dbReference type="ARBA" id="ARBA00022525"/>
    </source>
</evidence>
<gene>
    <name evidence="13" type="ORF">GCM10007932_36630</name>
</gene>
<dbReference type="PROSITE" id="PS00135">
    <property type="entry name" value="TRYPSIN_SER"/>
    <property type="match status" value="1"/>
</dbReference>
<dbReference type="InterPro" id="IPR043504">
    <property type="entry name" value="Peptidase_S1_PA_chymotrypsin"/>
</dbReference>
<evidence type="ECO:0000256" key="1">
    <source>
        <dbReference type="ARBA" id="ARBA00004613"/>
    </source>
</evidence>
<keyword evidence="14" id="KW-1185">Reference proteome</keyword>
<protein>
    <recommendedName>
        <fullName evidence="12">Peptidase S1 domain-containing protein</fullName>
    </recommendedName>
</protein>
<dbReference type="PROSITE" id="PS50240">
    <property type="entry name" value="TRYPSIN_DOM"/>
    <property type="match status" value="1"/>
</dbReference>
<evidence type="ECO:0000256" key="9">
    <source>
        <dbReference type="ARBA" id="ARBA00023157"/>
    </source>
</evidence>
<dbReference type="SUPFAM" id="SSF50494">
    <property type="entry name" value="Trypsin-like serine proteases"/>
    <property type="match status" value="1"/>
</dbReference>
<evidence type="ECO:0000313" key="14">
    <source>
        <dbReference type="Proteomes" id="UP001156690"/>
    </source>
</evidence>
<evidence type="ECO:0000256" key="6">
    <source>
        <dbReference type="ARBA" id="ARBA00022801"/>
    </source>
</evidence>